<name>A0A7H2BM71_9MICC</name>
<dbReference type="PROSITE" id="PS51257">
    <property type="entry name" value="PROKAR_LIPOPROTEIN"/>
    <property type="match status" value="1"/>
</dbReference>
<reference evidence="1 2" key="1">
    <citation type="submission" date="2020-09" db="EMBL/GenBank/DDBJ databases">
        <title>Investigation of environmental microbe.</title>
        <authorList>
            <person name="Ou Y."/>
            <person name="Kang Q."/>
        </authorList>
    </citation>
    <scope>NUCLEOTIDE SEQUENCE [LARGE SCALE GENOMIC DNA]</scope>
    <source>
        <strain evidence="1 2">KJZ-9</strain>
    </source>
</reference>
<dbReference type="KEGG" id="rama:IDM48_05085"/>
<protein>
    <submittedName>
        <fullName evidence="1">Uncharacterized protein</fullName>
    </submittedName>
</protein>
<organism evidence="1 2">
    <name type="scientific">Rothia amarae</name>
    <dbReference type="NCBI Taxonomy" id="169480"/>
    <lineage>
        <taxon>Bacteria</taxon>
        <taxon>Bacillati</taxon>
        <taxon>Actinomycetota</taxon>
        <taxon>Actinomycetes</taxon>
        <taxon>Micrococcales</taxon>
        <taxon>Micrococcaceae</taxon>
        <taxon>Rothia</taxon>
    </lineage>
</organism>
<keyword evidence="2" id="KW-1185">Reference proteome</keyword>
<proteinExistence type="predicted"/>
<dbReference type="EMBL" id="CP061538">
    <property type="protein sequence ID" value="QNV40767.1"/>
    <property type="molecule type" value="Genomic_DNA"/>
</dbReference>
<gene>
    <name evidence="1" type="ORF">IDM48_05085</name>
</gene>
<dbReference type="Proteomes" id="UP000516421">
    <property type="component" value="Chromosome"/>
</dbReference>
<evidence type="ECO:0000313" key="1">
    <source>
        <dbReference type="EMBL" id="QNV40767.1"/>
    </source>
</evidence>
<sequence>MLHRFFNISMALAMGMLVLTGCGSVDQKNEAVEPGANEIFKEMYSAVTVATSANGNDK</sequence>
<evidence type="ECO:0000313" key="2">
    <source>
        <dbReference type="Proteomes" id="UP000516421"/>
    </source>
</evidence>
<dbReference type="AlphaFoldDB" id="A0A7H2BM71"/>
<accession>A0A7H2BM71</accession>
<dbReference type="RefSeq" id="WP_190618395.1">
    <property type="nucleotide sequence ID" value="NZ_CP061538.1"/>
</dbReference>